<proteinExistence type="predicted"/>
<reference evidence="1" key="1">
    <citation type="journal article" date="2021" name="PeerJ">
        <title>Extensive microbial diversity within the chicken gut microbiome revealed by metagenomics and culture.</title>
        <authorList>
            <person name="Gilroy R."/>
            <person name="Ravi A."/>
            <person name="Getino M."/>
            <person name="Pursley I."/>
            <person name="Horton D.L."/>
            <person name="Alikhan N.F."/>
            <person name="Baker D."/>
            <person name="Gharbi K."/>
            <person name="Hall N."/>
            <person name="Watson M."/>
            <person name="Adriaenssens E.M."/>
            <person name="Foster-Nyarko E."/>
            <person name="Jarju S."/>
            <person name="Secka A."/>
            <person name="Antonio M."/>
            <person name="Oren A."/>
            <person name="Chaudhuri R.R."/>
            <person name="La Ragione R."/>
            <person name="Hildebrand F."/>
            <person name="Pallen M.J."/>
        </authorList>
    </citation>
    <scope>NUCLEOTIDE SEQUENCE</scope>
    <source>
        <strain evidence="1">CHK187-5294</strain>
    </source>
</reference>
<protein>
    <submittedName>
        <fullName evidence="1">Uncharacterized protein</fullName>
    </submittedName>
</protein>
<accession>A0A9D2IE01</accession>
<reference evidence="1" key="2">
    <citation type="submission" date="2021-04" db="EMBL/GenBank/DDBJ databases">
        <authorList>
            <person name="Gilroy R."/>
        </authorList>
    </citation>
    <scope>NUCLEOTIDE SEQUENCE</scope>
    <source>
        <strain evidence="1">CHK187-5294</strain>
    </source>
</reference>
<gene>
    <name evidence="1" type="ORF">H9727_03665</name>
</gene>
<dbReference type="AlphaFoldDB" id="A0A9D2IE01"/>
<sequence length="90" mass="9773">MKDFNSYKPEDSAQGGGEDISDLAQRLTAAFAGKGEGDVLRAIYAEAEKSRRAGTLSDADLDNFYNALSPMLDGAKRKKLAFVIGRLKKM</sequence>
<organism evidence="1 2">
    <name type="scientific">Candidatus Borkfalkia avistercoris</name>
    <dbReference type="NCBI Taxonomy" id="2838504"/>
    <lineage>
        <taxon>Bacteria</taxon>
        <taxon>Bacillati</taxon>
        <taxon>Bacillota</taxon>
        <taxon>Clostridia</taxon>
        <taxon>Christensenellales</taxon>
        <taxon>Christensenellaceae</taxon>
        <taxon>Candidatus Borkfalkia</taxon>
    </lineage>
</organism>
<dbReference type="Proteomes" id="UP000824132">
    <property type="component" value="Unassembled WGS sequence"/>
</dbReference>
<dbReference type="EMBL" id="DXCL01000022">
    <property type="protein sequence ID" value="HIZ03362.1"/>
    <property type="molecule type" value="Genomic_DNA"/>
</dbReference>
<evidence type="ECO:0000313" key="2">
    <source>
        <dbReference type="Proteomes" id="UP000824132"/>
    </source>
</evidence>
<name>A0A9D2IE01_9FIRM</name>
<evidence type="ECO:0000313" key="1">
    <source>
        <dbReference type="EMBL" id="HIZ03362.1"/>
    </source>
</evidence>
<comment type="caution">
    <text evidence="1">The sequence shown here is derived from an EMBL/GenBank/DDBJ whole genome shotgun (WGS) entry which is preliminary data.</text>
</comment>